<reference evidence="1 2" key="1">
    <citation type="submission" date="2017-09" db="EMBL/GenBank/DDBJ databases">
        <title>FDA dAtabase for Regulatory Grade micrObial Sequences (FDA-ARGOS): Supporting development and validation of Infectious Disease Dx tests.</title>
        <authorList>
            <person name="Minogue T."/>
            <person name="Wolcott M."/>
            <person name="Wasieloski L."/>
            <person name="Aguilar W."/>
            <person name="Moore D."/>
            <person name="Tallon L.J."/>
            <person name="Sadzewicz L."/>
            <person name="Ott S."/>
            <person name="Zhao X."/>
            <person name="Nagaraj S."/>
            <person name="Vavikolanu K."/>
            <person name="Aluvathingal J."/>
            <person name="Nadendla S."/>
            <person name="Sichtig H."/>
        </authorList>
    </citation>
    <scope>NUCLEOTIDE SEQUENCE [LARGE SCALE GENOMIC DNA]</scope>
    <source>
        <strain evidence="1 2">FDAARGOS_396</strain>
    </source>
</reference>
<evidence type="ECO:0000313" key="1">
    <source>
        <dbReference type="EMBL" id="PEH44847.1"/>
    </source>
</evidence>
<dbReference type="RefSeq" id="WP_016252649.1">
    <property type="nucleotide sequence ID" value="NZ_CP065535.1"/>
</dbReference>
<organism evidence="1 2">
    <name type="scientific">Enterococcus durans</name>
    <dbReference type="NCBI Taxonomy" id="53345"/>
    <lineage>
        <taxon>Bacteria</taxon>
        <taxon>Bacillati</taxon>
        <taxon>Bacillota</taxon>
        <taxon>Bacilli</taxon>
        <taxon>Lactobacillales</taxon>
        <taxon>Enterococcaceae</taxon>
        <taxon>Enterococcus</taxon>
    </lineage>
</organism>
<dbReference type="InterPro" id="IPR012865">
    <property type="entry name" value="DUF1642"/>
</dbReference>
<sequence length="209" mass="24674">MNTLEFKEGQTYVCTKSDERWWTVGKEYPVFLDSDNEPVIKDDDGDKRYSSYIRTFNNQFKLKEEQPKVTLDETQKPVVPKFVAEWFEDNKDDLEFAIWELCVDSYGSAQQGMLDWIQQSENKPIETLVRMKDGYEVEKEPLYSVIIAGDYLFKEISCSNEVKLVSTAYLLQYLAHHYQLTEKQIKEIDERYWPFAVPVEEVEIAESEE</sequence>
<name>A0AB36S7F3_9ENTE</name>
<gene>
    <name evidence="1" type="ORF">CRM96_07425</name>
</gene>
<proteinExistence type="predicted"/>
<accession>A0AB36S7F3</accession>
<dbReference type="AlphaFoldDB" id="A0AB36S7F3"/>
<evidence type="ECO:0000313" key="2">
    <source>
        <dbReference type="Proteomes" id="UP000220669"/>
    </source>
</evidence>
<dbReference type="Proteomes" id="UP000220669">
    <property type="component" value="Unassembled WGS sequence"/>
</dbReference>
<comment type="caution">
    <text evidence="1">The sequence shown here is derived from an EMBL/GenBank/DDBJ whole genome shotgun (WGS) entry which is preliminary data.</text>
</comment>
<dbReference type="Pfam" id="PF07852">
    <property type="entry name" value="DUF1642"/>
    <property type="match status" value="1"/>
</dbReference>
<protein>
    <submittedName>
        <fullName evidence="1">DUF1642 domain-containing protein</fullName>
    </submittedName>
</protein>
<dbReference type="EMBL" id="PDEB01000004">
    <property type="protein sequence ID" value="PEH44847.1"/>
    <property type="molecule type" value="Genomic_DNA"/>
</dbReference>